<protein>
    <submittedName>
        <fullName evidence="2">Uncharacterized protein</fullName>
    </submittedName>
</protein>
<reference evidence="2 3" key="1">
    <citation type="journal article" date="2014" name="Agronomy (Basel)">
        <title>A Draft Genome Sequence for Ensete ventricosum, the Drought-Tolerant Tree Against Hunger.</title>
        <authorList>
            <person name="Harrison J."/>
            <person name="Moore K.A."/>
            <person name="Paszkiewicz K."/>
            <person name="Jones T."/>
            <person name="Grant M."/>
            <person name="Ambacheew D."/>
            <person name="Muzemil S."/>
            <person name="Studholme D.J."/>
        </authorList>
    </citation>
    <scope>NUCLEOTIDE SEQUENCE [LARGE SCALE GENOMIC DNA]</scope>
</reference>
<comment type="caution">
    <text evidence="2">The sequence shown here is derived from an EMBL/GenBank/DDBJ whole genome shotgun (WGS) entry which is preliminary data.</text>
</comment>
<name>A0A426YLM5_ENSVE</name>
<feature type="region of interest" description="Disordered" evidence="1">
    <location>
        <begin position="47"/>
        <end position="77"/>
    </location>
</feature>
<evidence type="ECO:0000313" key="3">
    <source>
        <dbReference type="Proteomes" id="UP000287651"/>
    </source>
</evidence>
<dbReference type="EMBL" id="AMZH03011573">
    <property type="protein sequence ID" value="RRT52623.1"/>
    <property type="molecule type" value="Genomic_DNA"/>
</dbReference>
<dbReference type="AlphaFoldDB" id="A0A426YLM5"/>
<proteinExistence type="predicted"/>
<gene>
    <name evidence="2" type="ORF">B296_00020395</name>
</gene>
<accession>A0A426YLM5</accession>
<organism evidence="2 3">
    <name type="scientific">Ensete ventricosum</name>
    <name type="common">Abyssinian banana</name>
    <name type="synonym">Musa ensete</name>
    <dbReference type="NCBI Taxonomy" id="4639"/>
    <lineage>
        <taxon>Eukaryota</taxon>
        <taxon>Viridiplantae</taxon>
        <taxon>Streptophyta</taxon>
        <taxon>Embryophyta</taxon>
        <taxon>Tracheophyta</taxon>
        <taxon>Spermatophyta</taxon>
        <taxon>Magnoliopsida</taxon>
        <taxon>Liliopsida</taxon>
        <taxon>Zingiberales</taxon>
        <taxon>Musaceae</taxon>
        <taxon>Ensete</taxon>
    </lineage>
</organism>
<sequence>MTRFTWVSFRVDLSEPLNPSTMKISPSLTSPEMKFNSGLVPKIAFDDGVDGKDESDGREAKWSPVLPSGAKSLRLRM</sequence>
<evidence type="ECO:0000256" key="1">
    <source>
        <dbReference type="SAM" id="MobiDB-lite"/>
    </source>
</evidence>
<dbReference type="Proteomes" id="UP000287651">
    <property type="component" value="Unassembled WGS sequence"/>
</dbReference>
<evidence type="ECO:0000313" key="2">
    <source>
        <dbReference type="EMBL" id="RRT52623.1"/>
    </source>
</evidence>
<feature type="compositionally biased region" description="Basic and acidic residues" evidence="1">
    <location>
        <begin position="49"/>
        <end position="61"/>
    </location>
</feature>